<dbReference type="SMART" id="SM00666">
    <property type="entry name" value="PB1"/>
    <property type="match status" value="1"/>
</dbReference>
<feature type="compositionally biased region" description="Polar residues" evidence="1">
    <location>
        <begin position="300"/>
        <end position="311"/>
    </location>
</feature>
<dbReference type="Pfam" id="PF16486">
    <property type="entry name" value="ArgoN"/>
    <property type="match status" value="1"/>
</dbReference>
<dbReference type="SUPFAM" id="SSF54277">
    <property type="entry name" value="CAD &amp; PB1 domains"/>
    <property type="match status" value="1"/>
</dbReference>
<proteinExistence type="predicted"/>
<dbReference type="AlphaFoldDB" id="A0AAV6HNY6"/>
<dbReference type="InterPro" id="IPR036085">
    <property type="entry name" value="PAZ_dom_sf"/>
</dbReference>
<keyword evidence="4" id="KW-1185">Reference proteome</keyword>
<sequence>MEDAFSGLGNGTKFDNKVLQTSHSTVGHLSTKLRLVRCPKCRQLLQESANVPVYKCGGCYTVLRVETGFPSPPSSKSIVLHRRPGYGQMGSKCLVKANHFLAEISKRDLTQYSVTIEPEVGSTKLNKAIMTQLVKLHRDTYLGKRLPVYDGREALYTAGVLPFTSKEFTIQLAEEDEGLGIIRYISVGRFFYSPNINRPQPLGISLQSCRGFCQSVKPTQMGLSLYIVGRPPDQHGEGNTSTAREMPSHNVQNGMEGELVGQNQEANVLRQDFMGGLIALNTESGLITVGRPPDQHGEKNTSTACEEPSNNVETRMEIEPVGQNQEANVFQRDFTEGLIALSTENGLIIVWRPPDQLEGQTMQLTAHPNPNALGLPQFQIASSQVPSANEDRRYSLASQVEAFFMGHVSESSNLAFPEYSDAAAPSQPVANILTERQDPRSVKVKATYGNGNRIIKFPLPLTSGIKELMQEVSKTLDWELGSFNVDYKDEDGDWILMARDDNVSEYLQLLNSLGNQATKLEVRKKVPDTTNICETCGSLKQQRP</sequence>
<dbReference type="InterPro" id="IPR032474">
    <property type="entry name" value="Argonaute_N"/>
</dbReference>
<dbReference type="PROSITE" id="PS51745">
    <property type="entry name" value="PB1"/>
    <property type="match status" value="1"/>
</dbReference>
<dbReference type="Pfam" id="PF00564">
    <property type="entry name" value="PB1"/>
    <property type="match status" value="1"/>
</dbReference>
<feature type="domain" description="PB1" evidence="2">
    <location>
        <begin position="441"/>
        <end position="525"/>
    </location>
</feature>
<evidence type="ECO:0000259" key="2">
    <source>
        <dbReference type="PROSITE" id="PS51745"/>
    </source>
</evidence>
<evidence type="ECO:0000313" key="3">
    <source>
        <dbReference type="EMBL" id="KAG5512850.1"/>
    </source>
</evidence>
<dbReference type="PANTHER" id="PTHR22891">
    <property type="entry name" value="EUKARYOTIC TRANSLATION INITIATION FACTOR 2C"/>
    <property type="match status" value="1"/>
</dbReference>
<dbReference type="Pfam" id="PF08699">
    <property type="entry name" value="ArgoL1"/>
    <property type="match status" value="1"/>
</dbReference>
<gene>
    <name evidence="3" type="ORF">RHGRI_038677</name>
</gene>
<dbReference type="Proteomes" id="UP000823749">
    <property type="component" value="Unassembled WGS sequence"/>
</dbReference>
<accession>A0AAV6HNY6</accession>
<reference evidence="3" key="1">
    <citation type="submission" date="2020-08" db="EMBL/GenBank/DDBJ databases">
        <title>Plant Genome Project.</title>
        <authorList>
            <person name="Zhang R.-G."/>
        </authorList>
    </citation>
    <scope>NUCLEOTIDE SEQUENCE</scope>
    <source>
        <strain evidence="3">WSP0</strain>
        <tissue evidence="3">Leaf</tissue>
    </source>
</reference>
<evidence type="ECO:0000313" key="4">
    <source>
        <dbReference type="Proteomes" id="UP000823749"/>
    </source>
</evidence>
<organism evidence="3 4">
    <name type="scientific">Rhododendron griersonianum</name>
    <dbReference type="NCBI Taxonomy" id="479676"/>
    <lineage>
        <taxon>Eukaryota</taxon>
        <taxon>Viridiplantae</taxon>
        <taxon>Streptophyta</taxon>
        <taxon>Embryophyta</taxon>
        <taxon>Tracheophyta</taxon>
        <taxon>Spermatophyta</taxon>
        <taxon>Magnoliopsida</taxon>
        <taxon>eudicotyledons</taxon>
        <taxon>Gunneridae</taxon>
        <taxon>Pentapetalae</taxon>
        <taxon>asterids</taxon>
        <taxon>Ericales</taxon>
        <taxon>Ericaceae</taxon>
        <taxon>Ericoideae</taxon>
        <taxon>Rhodoreae</taxon>
        <taxon>Rhododendron</taxon>
    </lineage>
</organism>
<dbReference type="InterPro" id="IPR055126">
    <property type="entry name" value="EDR4-like_N"/>
</dbReference>
<protein>
    <recommendedName>
        <fullName evidence="2">PB1 domain-containing protein</fullName>
    </recommendedName>
</protein>
<dbReference type="SUPFAM" id="SSF101690">
    <property type="entry name" value="PAZ domain"/>
    <property type="match status" value="1"/>
</dbReference>
<evidence type="ECO:0000256" key="1">
    <source>
        <dbReference type="SAM" id="MobiDB-lite"/>
    </source>
</evidence>
<dbReference type="Pfam" id="PF22910">
    <property type="entry name" value="EDR4-like_1st"/>
    <property type="match status" value="1"/>
</dbReference>
<dbReference type="InterPro" id="IPR000270">
    <property type="entry name" value="PB1_dom"/>
</dbReference>
<dbReference type="InterPro" id="IPR014811">
    <property type="entry name" value="ArgoL1"/>
</dbReference>
<name>A0AAV6HNY6_9ERIC</name>
<dbReference type="Gene3D" id="3.10.20.90">
    <property type="entry name" value="Phosphatidylinositol 3-kinase Catalytic Subunit, Chain A, domain 1"/>
    <property type="match status" value="1"/>
</dbReference>
<comment type="caution">
    <text evidence="3">The sequence shown here is derived from an EMBL/GenBank/DDBJ whole genome shotgun (WGS) entry which is preliminary data.</text>
</comment>
<dbReference type="InterPro" id="IPR053793">
    <property type="entry name" value="PB1-like"/>
</dbReference>
<feature type="region of interest" description="Disordered" evidence="1">
    <location>
        <begin position="292"/>
        <end position="311"/>
    </location>
</feature>
<dbReference type="EMBL" id="JACTNZ010000036">
    <property type="protein sequence ID" value="KAG5512850.1"/>
    <property type="molecule type" value="Genomic_DNA"/>
</dbReference>